<gene>
    <name evidence="9" type="ORF">A1Q2_01303</name>
</gene>
<keyword evidence="7" id="KW-0378">Hydrolase</keyword>
<feature type="compositionally biased region" description="Basic residues" evidence="8">
    <location>
        <begin position="72"/>
        <end position="81"/>
    </location>
</feature>
<feature type="compositionally biased region" description="Basic and acidic residues" evidence="8">
    <location>
        <begin position="1"/>
        <end position="10"/>
    </location>
</feature>
<dbReference type="GO" id="GO:0000172">
    <property type="term" value="C:ribonuclease MRP complex"/>
    <property type="evidence" value="ECO:0007669"/>
    <property type="project" value="InterPro"/>
</dbReference>
<dbReference type="Pfam" id="PF01868">
    <property type="entry name" value="RNase_P-MRP_p29"/>
    <property type="match status" value="1"/>
</dbReference>
<keyword evidence="5" id="KW-0540">Nuclease</keyword>
<dbReference type="GO" id="GO:0006364">
    <property type="term" value="P:rRNA processing"/>
    <property type="evidence" value="ECO:0007669"/>
    <property type="project" value="TreeGrafter"/>
</dbReference>
<dbReference type="InterPro" id="IPR023534">
    <property type="entry name" value="Rof/RNase_P-like"/>
</dbReference>
<dbReference type="InParanoid" id="K1WU35"/>
<dbReference type="AlphaFoldDB" id="K1WU35"/>
<evidence type="ECO:0000256" key="8">
    <source>
        <dbReference type="SAM" id="MobiDB-lite"/>
    </source>
</evidence>
<dbReference type="GO" id="GO:0001682">
    <property type="term" value="P:tRNA 5'-leader removal"/>
    <property type="evidence" value="ECO:0007669"/>
    <property type="project" value="InterPro"/>
</dbReference>
<dbReference type="eggNOG" id="KOG4046">
    <property type="taxonomic scope" value="Eukaryota"/>
</dbReference>
<dbReference type="EMBL" id="AMBO01000225">
    <property type="protein sequence ID" value="EKD04419.1"/>
    <property type="molecule type" value="Genomic_DNA"/>
</dbReference>
<evidence type="ECO:0000256" key="5">
    <source>
        <dbReference type="ARBA" id="ARBA00022722"/>
    </source>
</evidence>
<dbReference type="InterPro" id="IPR036980">
    <property type="entry name" value="RNase_P/MRP_Rpp29_sf"/>
</dbReference>
<dbReference type="HAMAP" id="MF_00754">
    <property type="entry name" value="RNase_P_1"/>
    <property type="match status" value="1"/>
</dbReference>
<dbReference type="PANTHER" id="PTHR13348:SF0">
    <property type="entry name" value="RIBONUCLEASE P PROTEIN SUBUNIT P29"/>
    <property type="match status" value="1"/>
</dbReference>
<reference evidence="9 10" key="1">
    <citation type="journal article" date="2012" name="Eukaryot. Cell">
        <title>Genome sequence of the Trichosporon asahii environmental strain CBS 8904.</title>
        <authorList>
            <person name="Yang R.Y."/>
            <person name="Li H.T."/>
            <person name="Zhu H."/>
            <person name="Zhou G.P."/>
            <person name="Wang M."/>
            <person name="Wang L."/>
        </authorList>
    </citation>
    <scope>NUCLEOTIDE SEQUENCE [LARGE SCALE GENOMIC DNA]</scope>
    <source>
        <strain evidence="9 10">CBS 8904</strain>
    </source>
</reference>
<dbReference type="InterPro" id="IPR023538">
    <property type="entry name" value="RNP1"/>
</dbReference>
<comment type="similarity">
    <text evidence="2">Belongs to the eukaryotic/archaeal RNase P protein component 1 family.</text>
</comment>
<evidence type="ECO:0000313" key="9">
    <source>
        <dbReference type="EMBL" id="EKD04419.1"/>
    </source>
</evidence>
<dbReference type="PANTHER" id="PTHR13348">
    <property type="entry name" value="RIBONUCLEASE P SUBUNIT P29"/>
    <property type="match status" value="1"/>
</dbReference>
<feature type="region of interest" description="Disordered" evidence="8">
    <location>
        <begin position="57"/>
        <end position="89"/>
    </location>
</feature>
<dbReference type="OrthoDB" id="124041at2759"/>
<dbReference type="GO" id="GO:0016787">
    <property type="term" value="F:hydrolase activity"/>
    <property type="evidence" value="ECO:0007669"/>
    <property type="project" value="UniProtKB-KW"/>
</dbReference>
<feature type="compositionally biased region" description="Low complexity" evidence="8">
    <location>
        <begin position="12"/>
        <end position="35"/>
    </location>
</feature>
<dbReference type="InterPro" id="IPR002730">
    <property type="entry name" value="Rpp29/RNP1"/>
</dbReference>
<sequence>MSRASSHDSRTPSAAPSRVSSPAPSGPLASAGPSGTATPQVTDIYRPIATAIQAAQAAEAAEREERGTMAPRKARKARKARKVQEARCATSPGERISYASLQPLRTLHERYLAHVLQLPTWDPIATPGANTLPVAAEPMQGKLLKADFTGAVVSVLASKNLSLTGIKGTVLEETSGTLRLACSDDRVRVVPKQGAQFRLLFPAYAFPADPTREAEDDAAHLARFHADCPRIEVEIMGSAFAYRSGDRAGRKFRPAQGKNGAGWGEEWVKGEWGQILGELGVDEGTQTLRRRKRNKSRRKDPLVGGSLQVF</sequence>
<accession>K1WU35</accession>
<comment type="subcellular location">
    <subcellularLocation>
        <location evidence="1">Nucleus</location>
    </subcellularLocation>
</comment>
<keyword evidence="6" id="KW-0255">Endonuclease</keyword>
<evidence type="ECO:0000256" key="7">
    <source>
        <dbReference type="ARBA" id="ARBA00022801"/>
    </source>
</evidence>
<keyword evidence="10" id="KW-1185">Reference proteome</keyword>
<comment type="caution">
    <text evidence="9">The sequence shown here is derived from an EMBL/GenBank/DDBJ whole genome shotgun (WGS) entry which is preliminary data.</text>
</comment>
<organism evidence="9 10">
    <name type="scientific">Trichosporon asahii var. asahii (strain CBS 8904)</name>
    <name type="common">Yeast</name>
    <dbReference type="NCBI Taxonomy" id="1220162"/>
    <lineage>
        <taxon>Eukaryota</taxon>
        <taxon>Fungi</taxon>
        <taxon>Dikarya</taxon>
        <taxon>Basidiomycota</taxon>
        <taxon>Agaricomycotina</taxon>
        <taxon>Tremellomycetes</taxon>
        <taxon>Trichosporonales</taxon>
        <taxon>Trichosporonaceae</taxon>
        <taxon>Trichosporon</taxon>
    </lineage>
</organism>
<feature type="compositionally biased region" description="Basic residues" evidence="8">
    <location>
        <begin position="288"/>
        <end position="298"/>
    </location>
</feature>
<evidence type="ECO:0000256" key="6">
    <source>
        <dbReference type="ARBA" id="ARBA00022759"/>
    </source>
</evidence>
<dbReference type="STRING" id="1220162.K1WU35"/>
<dbReference type="Gene3D" id="2.30.30.210">
    <property type="entry name" value="Ribonuclease P/MRP, subunit p29"/>
    <property type="match status" value="1"/>
</dbReference>
<dbReference type="GO" id="GO:0004519">
    <property type="term" value="F:endonuclease activity"/>
    <property type="evidence" value="ECO:0007669"/>
    <property type="project" value="UniProtKB-KW"/>
</dbReference>
<dbReference type="GO" id="GO:0005634">
    <property type="term" value="C:nucleus"/>
    <property type="evidence" value="ECO:0007669"/>
    <property type="project" value="UniProtKB-SubCell"/>
</dbReference>
<evidence type="ECO:0000256" key="3">
    <source>
        <dbReference type="ARBA" id="ARBA00022490"/>
    </source>
</evidence>
<feature type="region of interest" description="Disordered" evidence="8">
    <location>
        <begin position="287"/>
        <end position="310"/>
    </location>
</feature>
<proteinExistence type="inferred from homology"/>
<protein>
    <submittedName>
        <fullName evidence="9">Uncharacterized protein</fullName>
    </submittedName>
</protein>
<evidence type="ECO:0000256" key="2">
    <source>
        <dbReference type="ARBA" id="ARBA00006181"/>
    </source>
</evidence>
<evidence type="ECO:0000313" key="10">
    <source>
        <dbReference type="Proteomes" id="UP000006757"/>
    </source>
</evidence>
<dbReference type="SMART" id="SM00538">
    <property type="entry name" value="POP4"/>
    <property type="match status" value="1"/>
</dbReference>
<dbReference type="Proteomes" id="UP000006757">
    <property type="component" value="Unassembled WGS sequence"/>
</dbReference>
<keyword evidence="3" id="KW-0963">Cytoplasm</keyword>
<keyword evidence="4" id="KW-0819">tRNA processing</keyword>
<dbReference type="SUPFAM" id="SSF101744">
    <property type="entry name" value="Rof/RNase P subunit-like"/>
    <property type="match status" value="1"/>
</dbReference>
<dbReference type="HOGENOM" id="CLU_078042_0_0_1"/>
<evidence type="ECO:0000256" key="1">
    <source>
        <dbReference type="ARBA" id="ARBA00004123"/>
    </source>
</evidence>
<evidence type="ECO:0000256" key="4">
    <source>
        <dbReference type="ARBA" id="ARBA00022694"/>
    </source>
</evidence>
<dbReference type="GO" id="GO:0033204">
    <property type="term" value="F:ribonuclease P RNA binding"/>
    <property type="evidence" value="ECO:0007669"/>
    <property type="project" value="InterPro"/>
</dbReference>
<name>K1WU35_TRIAC</name>
<dbReference type="GO" id="GO:0030677">
    <property type="term" value="C:ribonuclease P complex"/>
    <property type="evidence" value="ECO:0007669"/>
    <property type="project" value="InterPro"/>
</dbReference>
<dbReference type="InterPro" id="IPR016848">
    <property type="entry name" value="RNase_P/MRP_Rpp29-subunit"/>
</dbReference>
<feature type="region of interest" description="Disordered" evidence="8">
    <location>
        <begin position="1"/>
        <end position="43"/>
    </location>
</feature>